<dbReference type="RefSeq" id="YP_009646216.1">
    <property type="nucleotide sequence ID" value="NC_042484.1"/>
</dbReference>
<protein>
    <recommendedName>
        <fullName evidence="2">Small ribosomal subunit protein uS2c</fullName>
    </recommendedName>
</protein>
<evidence type="ECO:0000313" key="3">
    <source>
        <dbReference type="EMBL" id="QBX97733.1"/>
    </source>
</evidence>
<name>A0A4D6C4E3_9CHLO</name>
<dbReference type="CDD" id="cd01425">
    <property type="entry name" value="RPS2"/>
    <property type="match status" value="1"/>
</dbReference>
<dbReference type="NCBIfam" id="TIGR01011">
    <property type="entry name" value="rpsB_bact"/>
    <property type="match status" value="1"/>
</dbReference>
<dbReference type="GO" id="GO:0009507">
    <property type="term" value="C:chloroplast"/>
    <property type="evidence" value="ECO:0007669"/>
    <property type="project" value="UniProtKB-SubCell"/>
</dbReference>
<comment type="subcellular location">
    <subcellularLocation>
        <location evidence="2">Plastid</location>
        <location evidence="2">Chloroplast</location>
    </subcellularLocation>
</comment>
<keyword evidence="3" id="KW-0934">Plastid</keyword>
<dbReference type="SUPFAM" id="SSF52313">
    <property type="entry name" value="Ribosomal protein S2"/>
    <property type="match status" value="1"/>
</dbReference>
<dbReference type="PANTHER" id="PTHR12534:SF0">
    <property type="entry name" value="SMALL RIBOSOMAL SUBUNIT PROTEIN US2M"/>
    <property type="match status" value="1"/>
</dbReference>
<dbReference type="GeneID" id="40350844"/>
<evidence type="ECO:0000256" key="1">
    <source>
        <dbReference type="ARBA" id="ARBA00006242"/>
    </source>
</evidence>
<dbReference type="EMBL" id="MK085987">
    <property type="protein sequence ID" value="QBX97733.1"/>
    <property type="molecule type" value="Genomic_DNA"/>
</dbReference>
<keyword evidence="2 3" id="KW-0689">Ribosomal protein</keyword>
<dbReference type="HAMAP" id="MF_00291_B">
    <property type="entry name" value="Ribosomal_uS2_B"/>
    <property type="match status" value="1"/>
</dbReference>
<keyword evidence="2" id="KW-0687">Ribonucleoprotein</keyword>
<dbReference type="Gene3D" id="1.10.287.610">
    <property type="entry name" value="Helix hairpin bin"/>
    <property type="match status" value="1"/>
</dbReference>
<dbReference type="Pfam" id="PF00318">
    <property type="entry name" value="Ribosomal_S2"/>
    <property type="match status" value="1"/>
</dbReference>
<evidence type="ECO:0000256" key="2">
    <source>
        <dbReference type="HAMAP-Rule" id="MF_00291"/>
    </source>
</evidence>
<dbReference type="AlphaFoldDB" id="A0A4D6C4E3"/>
<sequence>MFFEQLVKVGGHLGHAPRSWHPKMAPFIVDSRDGVHILDLVQSYAYLNQVKQFVSRAKKQNSTFLFVGTKPQAAHSIALAAKSCNSYYINQRWLGGLLTNWTTLRRSIGLLNRMELVQRQGVTETLPKKLKSSFSREHARLQKYLGGIESMRSIPDVVIIAGQKEESIALNECKKLGIRTVTLLDSNCNPDSADLFIPVNDDSIKAIRTILTDLSGEISKA</sequence>
<organism evidence="3">
    <name type="scientific">Chloropicon laureae</name>
    <dbReference type="NCBI Taxonomy" id="464258"/>
    <lineage>
        <taxon>Eukaryota</taxon>
        <taxon>Viridiplantae</taxon>
        <taxon>Chlorophyta</taxon>
        <taxon>Chloropicophyceae</taxon>
        <taxon>Chloropicales</taxon>
        <taxon>Chloropicaceae</taxon>
        <taxon>Chloropicon</taxon>
    </lineage>
</organism>
<accession>A0A4D6C4E3</accession>
<dbReference type="GO" id="GO:0006412">
    <property type="term" value="P:translation"/>
    <property type="evidence" value="ECO:0007669"/>
    <property type="project" value="UniProtKB-UniRule"/>
</dbReference>
<keyword evidence="3" id="KW-0150">Chloroplast</keyword>
<reference evidence="3" key="1">
    <citation type="journal article" date="2019" name="Genome Biol. Evol.">
        <title>Tracing the Evolution of the Plastome and Mitogenome in the Chloropicophyceae Uncovered Convergent tRNA Gene Losses and a Variant Plastid Genetic Code.</title>
        <authorList>
            <person name="Turmel M."/>
            <person name="Dos Santos A.L."/>
            <person name="Otis C."/>
            <person name="Sergerie R."/>
            <person name="Lemieux C."/>
        </authorList>
    </citation>
    <scope>NUCLEOTIDE SEQUENCE</scope>
</reference>
<comment type="similarity">
    <text evidence="1 2">Belongs to the universal ribosomal protein uS2 family.</text>
</comment>
<geneLocation type="chloroplast" evidence="3"/>
<dbReference type="InterPro" id="IPR023591">
    <property type="entry name" value="Ribosomal_uS2_flav_dom_sf"/>
</dbReference>
<dbReference type="InterPro" id="IPR001865">
    <property type="entry name" value="Ribosomal_uS2"/>
</dbReference>
<dbReference type="PANTHER" id="PTHR12534">
    <property type="entry name" value="30S RIBOSOMAL PROTEIN S2 PROKARYOTIC AND ORGANELLAR"/>
    <property type="match status" value="1"/>
</dbReference>
<dbReference type="Gene3D" id="3.40.50.10490">
    <property type="entry name" value="Glucose-6-phosphate isomerase like protein, domain 1"/>
    <property type="match status" value="1"/>
</dbReference>
<dbReference type="GO" id="GO:0003735">
    <property type="term" value="F:structural constituent of ribosome"/>
    <property type="evidence" value="ECO:0007669"/>
    <property type="project" value="InterPro"/>
</dbReference>
<proteinExistence type="inferred from homology"/>
<dbReference type="GO" id="GO:0005763">
    <property type="term" value="C:mitochondrial small ribosomal subunit"/>
    <property type="evidence" value="ECO:0007669"/>
    <property type="project" value="TreeGrafter"/>
</dbReference>
<dbReference type="PRINTS" id="PR00395">
    <property type="entry name" value="RIBOSOMALS2"/>
</dbReference>
<gene>
    <name evidence="2 3" type="primary">rps2</name>
</gene>
<dbReference type="InterPro" id="IPR005706">
    <property type="entry name" value="Ribosomal_uS2_bac/mit/plastid"/>
</dbReference>